<keyword evidence="3" id="KW-1185">Reference proteome</keyword>
<protein>
    <submittedName>
        <fullName evidence="2">Uncharacterized protein DUF2628</fullName>
    </submittedName>
</protein>
<dbReference type="EMBL" id="QGTR01000003">
    <property type="protein sequence ID" value="PWW00532.1"/>
    <property type="molecule type" value="Genomic_DNA"/>
</dbReference>
<evidence type="ECO:0000256" key="1">
    <source>
        <dbReference type="SAM" id="Phobius"/>
    </source>
</evidence>
<organism evidence="2 3">
    <name type="scientific">Hoeflea marina</name>
    <dbReference type="NCBI Taxonomy" id="274592"/>
    <lineage>
        <taxon>Bacteria</taxon>
        <taxon>Pseudomonadati</taxon>
        <taxon>Pseudomonadota</taxon>
        <taxon>Alphaproteobacteria</taxon>
        <taxon>Hyphomicrobiales</taxon>
        <taxon>Rhizobiaceae</taxon>
        <taxon>Hoeflea</taxon>
    </lineage>
</organism>
<comment type="caution">
    <text evidence="2">The sequence shown here is derived from an EMBL/GenBank/DDBJ whole genome shotgun (WGS) entry which is preliminary data.</text>
</comment>
<reference evidence="2 3" key="1">
    <citation type="submission" date="2018-05" db="EMBL/GenBank/DDBJ databases">
        <title>Genomic Encyclopedia of Type Strains, Phase IV (KMG-IV): sequencing the most valuable type-strain genomes for metagenomic binning, comparative biology and taxonomic classification.</title>
        <authorList>
            <person name="Goeker M."/>
        </authorList>
    </citation>
    <scope>NUCLEOTIDE SEQUENCE [LARGE SCALE GENOMIC DNA]</scope>
    <source>
        <strain evidence="2 3">DSM 16791</strain>
    </source>
</reference>
<feature type="transmembrane region" description="Helical" evidence="1">
    <location>
        <begin position="66"/>
        <end position="86"/>
    </location>
</feature>
<name>A0A317PJ79_9HYPH</name>
<feature type="transmembrane region" description="Helical" evidence="1">
    <location>
        <begin position="43"/>
        <end position="60"/>
    </location>
</feature>
<dbReference type="OrthoDB" id="7285394at2"/>
<evidence type="ECO:0000313" key="2">
    <source>
        <dbReference type="EMBL" id="PWW00532.1"/>
    </source>
</evidence>
<dbReference type="Pfam" id="PF10947">
    <property type="entry name" value="DUF2628"/>
    <property type="match status" value="1"/>
</dbReference>
<evidence type="ECO:0000313" key="3">
    <source>
        <dbReference type="Proteomes" id="UP000246352"/>
    </source>
</evidence>
<dbReference type="Proteomes" id="UP000246352">
    <property type="component" value="Unassembled WGS sequence"/>
</dbReference>
<proteinExistence type="predicted"/>
<dbReference type="AlphaFoldDB" id="A0A317PJ79"/>
<keyword evidence="1" id="KW-0472">Membrane</keyword>
<accession>A0A317PJ79</accession>
<keyword evidence="1" id="KW-0812">Transmembrane</keyword>
<gene>
    <name evidence="2" type="ORF">DFR52_103739</name>
</gene>
<dbReference type="RefSeq" id="WP_110032739.1">
    <property type="nucleotide sequence ID" value="NZ_QGTR01000003.1"/>
</dbReference>
<sequence>MATQLILARPEAPLPDDGSVVIRDSFSWPAFWFSALWLLTSRLWLQAALVIFGLVIAVLAMATPHWTLAGCVLAFCIVLCVGLEGANWRVRTLVRRGWRLVDVIEAPDAETAFDMHVAGWPDAARVLRPAAAAPARARSAAGDERASIGLVPWQKG</sequence>
<keyword evidence="1" id="KW-1133">Transmembrane helix</keyword>
<dbReference type="InterPro" id="IPR024399">
    <property type="entry name" value="DUF2628"/>
</dbReference>